<dbReference type="RefSeq" id="WP_167084198.1">
    <property type="nucleotide sequence ID" value="NZ_BAAADC010000001.1"/>
</dbReference>
<dbReference type="EMBL" id="JAASRM010000001">
    <property type="protein sequence ID" value="NIK90013.1"/>
    <property type="molecule type" value="Genomic_DNA"/>
</dbReference>
<reference evidence="2 3" key="1">
    <citation type="submission" date="2020-03" db="EMBL/GenBank/DDBJ databases">
        <title>Genomic Encyclopedia of Type Strains, Phase IV (KMG-IV): sequencing the most valuable type-strain genomes for metagenomic binning, comparative biology and taxonomic classification.</title>
        <authorList>
            <person name="Goeker M."/>
        </authorList>
    </citation>
    <scope>NUCLEOTIDE SEQUENCE [LARGE SCALE GENOMIC DNA]</scope>
    <source>
        <strain evidence="2 3">DSM 19867</strain>
    </source>
</reference>
<dbReference type="InterPro" id="IPR007047">
    <property type="entry name" value="Flp_Fap"/>
</dbReference>
<feature type="transmembrane region" description="Helical" evidence="1">
    <location>
        <begin position="16"/>
        <end position="42"/>
    </location>
</feature>
<keyword evidence="3" id="KW-1185">Reference proteome</keyword>
<comment type="caution">
    <text evidence="2">The sequence shown here is derived from an EMBL/GenBank/DDBJ whole genome shotgun (WGS) entry which is preliminary data.</text>
</comment>
<sequence length="47" mass="5039">MTDFLHDESGATAIEYALVASLIAAVIVLAVTNLGQSVLALYERIQF</sequence>
<keyword evidence="1" id="KW-0812">Transmembrane</keyword>
<proteinExistence type="predicted"/>
<accession>A0A846N322</accession>
<dbReference type="Pfam" id="PF04964">
    <property type="entry name" value="Flp_Fap"/>
    <property type="match status" value="1"/>
</dbReference>
<keyword evidence="1" id="KW-1133">Transmembrane helix</keyword>
<organism evidence="2 3">
    <name type="scientific">Rhizomicrobium palustre</name>
    <dbReference type="NCBI Taxonomy" id="189966"/>
    <lineage>
        <taxon>Bacteria</taxon>
        <taxon>Pseudomonadati</taxon>
        <taxon>Pseudomonadota</taxon>
        <taxon>Alphaproteobacteria</taxon>
        <taxon>Micropepsales</taxon>
        <taxon>Micropepsaceae</taxon>
        <taxon>Rhizomicrobium</taxon>
    </lineage>
</organism>
<keyword evidence="1" id="KW-0472">Membrane</keyword>
<protein>
    <submittedName>
        <fullName evidence="2">Pilus assembly protein Flp/PilA</fullName>
    </submittedName>
</protein>
<name>A0A846N322_9PROT</name>
<evidence type="ECO:0000313" key="2">
    <source>
        <dbReference type="EMBL" id="NIK90013.1"/>
    </source>
</evidence>
<dbReference type="Proteomes" id="UP000570514">
    <property type="component" value="Unassembled WGS sequence"/>
</dbReference>
<evidence type="ECO:0000313" key="3">
    <source>
        <dbReference type="Proteomes" id="UP000570514"/>
    </source>
</evidence>
<dbReference type="AlphaFoldDB" id="A0A846N322"/>
<evidence type="ECO:0000256" key="1">
    <source>
        <dbReference type="SAM" id="Phobius"/>
    </source>
</evidence>
<gene>
    <name evidence="2" type="ORF">FHS83_003331</name>
</gene>